<keyword evidence="3" id="KW-1185">Reference proteome</keyword>
<dbReference type="Gene3D" id="2.60.120.10">
    <property type="entry name" value="Jelly Rolls"/>
    <property type="match status" value="2"/>
</dbReference>
<dbReference type="Pfam" id="PF07883">
    <property type="entry name" value="Cupin_2"/>
    <property type="match status" value="1"/>
</dbReference>
<evidence type="ECO:0000313" key="3">
    <source>
        <dbReference type="Proteomes" id="UP000094969"/>
    </source>
</evidence>
<evidence type="ECO:0000259" key="1">
    <source>
        <dbReference type="Pfam" id="PF07883"/>
    </source>
</evidence>
<accession>A0A1D7UAY8</accession>
<gene>
    <name evidence="2" type="ORF">BHK69_16945</name>
</gene>
<evidence type="ECO:0000313" key="2">
    <source>
        <dbReference type="EMBL" id="AOO84547.1"/>
    </source>
</evidence>
<protein>
    <recommendedName>
        <fullName evidence="1">Cupin type-2 domain-containing protein</fullName>
    </recommendedName>
</protein>
<dbReference type="SUPFAM" id="SSF51182">
    <property type="entry name" value="RmlC-like cupins"/>
    <property type="match status" value="1"/>
</dbReference>
<dbReference type="OrthoDB" id="9814939at2"/>
<dbReference type="InterPro" id="IPR044697">
    <property type="entry name" value="UGlyAH_cupin_C"/>
</dbReference>
<dbReference type="PANTHER" id="PTHR34571:SF1">
    <property type="entry name" value="(S)-UREIDOGLYCINE AMINOHYDROLASE"/>
    <property type="match status" value="1"/>
</dbReference>
<dbReference type="InterPro" id="IPR014710">
    <property type="entry name" value="RmlC-like_jellyroll"/>
</dbReference>
<proteinExistence type="predicted"/>
<dbReference type="EMBL" id="CP017147">
    <property type="protein sequence ID" value="AOO84547.1"/>
    <property type="molecule type" value="Genomic_DNA"/>
</dbReference>
<dbReference type="InterPro" id="IPR013096">
    <property type="entry name" value="Cupin_2"/>
</dbReference>
<dbReference type="PANTHER" id="PTHR34571">
    <property type="entry name" value="(S)-UREIDOGLYCINE AMINOHYDROLASE"/>
    <property type="match status" value="1"/>
</dbReference>
<dbReference type="InterPro" id="IPR011051">
    <property type="entry name" value="RmlC_Cupin_sf"/>
</dbReference>
<dbReference type="GO" id="GO:0071522">
    <property type="term" value="F:ureidoglycine aminohydrolase activity"/>
    <property type="evidence" value="ECO:0007669"/>
    <property type="project" value="InterPro"/>
</dbReference>
<dbReference type="InterPro" id="IPR044704">
    <property type="entry name" value="UGlyAH_cupin_N"/>
</dbReference>
<sequence length="265" mass="29734">MRPHQFPVAAGHIPPGAIGHNRGVVRQNYAFMPPEGVLVSRLPQFERTIGRILTAPVMGARFAQYVLEIEPGGGTRQPFREDGIQHFYYVLSGQVQFAVDSDPAQALTSGGFAYVPAGVAFSLRNEGPEPARVLALRKRYEAIDLSAPEPIVSHRDAVPVTNHTGLEGRGFQFLLPYGDMRFDFEMNLMWFKPGTCFPDVETHVMEHGLYMLEGQGLYFLGTEWHEIWAQDFIWMGGYCPQQFYPAGFGDACYLLYKNVNRDVAL</sequence>
<dbReference type="AlphaFoldDB" id="A0A1D7UAY8"/>
<dbReference type="RefSeq" id="WP_069693733.1">
    <property type="nucleotide sequence ID" value="NZ_CP017147.1"/>
</dbReference>
<dbReference type="STRING" id="1526658.BHK69_16945"/>
<name>A0A1D7UAY8_9HYPH</name>
<dbReference type="KEGG" id="bvv:BHK69_16945"/>
<dbReference type="InterPro" id="IPR017627">
    <property type="entry name" value="UGHY"/>
</dbReference>
<feature type="domain" description="Cupin type-2" evidence="1">
    <location>
        <begin position="66"/>
        <end position="135"/>
    </location>
</feature>
<reference evidence="2 3" key="1">
    <citation type="journal article" date="2015" name="Antonie Van Leeuwenhoek">
        <title>Bosea vaviloviae sp. nov., a new species of slow-growing rhizobia isolated from nodules of the relict species Vavilovia formosa (Stev.) Fed.</title>
        <authorList>
            <person name="Safronova V.I."/>
            <person name="Kuznetsova I.G."/>
            <person name="Sazanova A.L."/>
            <person name="Kimeklis A.K."/>
            <person name="Belimov A.A."/>
            <person name="Andronov E.E."/>
            <person name="Pinaev A.G."/>
            <person name="Chizhevskaya E.P."/>
            <person name="Pukhaev A.R."/>
            <person name="Popov K.P."/>
            <person name="Willems A."/>
            <person name="Tikhonovich I.A."/>
        </authorList>
    </citation>
    <scope>NUCLEOTIDE SEQUENCE [LARGE SCALE GENOMIC DNA]</scope>
    <source>
        <strain evidence="2 3">Vaf18</strain>
    </source>
</reference>
<dbReference type="Proteomes" id="UP000094969">
    <property type="component" value="Chromosome"/>
</dbReference>
<dbReference type="CDD" id="cd02212">
    <property type="entry name" value="cupin_UGlyAH_C"/>
    <property type="match status" value="1"/>
</dbReference>
<dbReference type="CDD" id="cd02211">
    <property type="entry name" value="cupin_UGlyAH_N"/>
    <property type="match status" value="1"/>
</dbReference>
<organism evidence="2 3">
    <name type="scientific">Bosea vaviloviae</name>
    <dbReference type="NCBI Taxonomy" id="1526658"/>
    <lineage>
        <taxon>Bacteria</taxon>
        <taxon>Pseudomonadati</taxon>
        <taxon>Pseudomonadota</taxon>
        <taxon>Alphaproteobacteria</taxon>
        <taxon>Hyphomicrobiales</taxon>
        <taxon>Boseaceae</taxon>
        <taxon>Bosea</taxon>
    </lineage>
</organism>
<dbReference type="NCBIfam" id="TIGR03214">
    <property type="entry name" value="ura-cupin"/>
    <property type="match status" value="1"/>
</dbReference>